<keyword evidence="2" id="KW-1185">Reference proteome</keyword>
<comment type="caution">
    <text evidence="1">The sequence shown here is derived from an EMBL/GenBank/DDBJ whole genome shotgun (WGS) entry which is preliminary data.</text>
</comment>
<proteinExistence type="predicted"/>
<reference evidence="1 2" key="1">
    <citation type="journal article" date="2019" name="Int. J. Syst. Evol. Microbiol.">
        <title>The Global Catalogue of Microorganisms (GCM) 10K type strain sequencing project: providing services to taxonomists for standard genome sequencing and annotation.</title>
        <authorList>
            <consortium name="The Broad Institute Genomics Platform"/>
            <consortium name="The Broad Institute Genome Sequencing Center for Infectious Disease"/>
            <person name="Wu L."/>
            <person name="Ma J."/>
        </authorList>
    </citation>
    <scope>NUCLEOTIDE SEQUENCE [LARGE SCALE GENOMIC DNA]</scope>
    <source>
        <strain evidence="1 2">JCM 4788</strain>
    </source>
</reference>
<accession>A0ABN0Z7Q4</accession>
<gene>
    <name evidence="1" type="ORF">GCM10010357_67650</name>
</gene>
<organism evidence="1 2">
    <name type="scientific">Streptomyces luteireticuli</name>
    <dbReference type="NCBI Taxonomy" id="173858"/>
    <lineage>
        <taxon>Bacteria</taxon>
        <taxon>Bacillati</taxon>
        <taxon>Actinomycetota</taxon>
        <taxon>Actinomycetes</taxon>
        <taxon>Kitasatosporales</taxon>
        <taxon>Streptomycetaceae</taxon>
        <taxon>Streptomyces</taxon>
    </lineage>
</organism>
<dbReference type="EMBL" id="BAAABX010000086">
    <property type="protein sequence ID" value="GAA0436661.1"/>
    <property type="molecule type" value="Genomic_DNA"/>
</dbReference>
<protein>
    <submittedName>
        <fullName evidence="1">Uncharacterized protein</fullName>
    </submittedName>
</protein>
<dbReference type="Proteomes" id="UP001500879">
    <property type="component" value="Unassembled WGS sequence"/>
</dbReference>
<sequence>MARRGPDDHAPLCLRDEQKSIEECRFLNGNEGELAVLRVQNPRPWGVAGMLYKRTLRGWLHHSGEPWLPYGDSRLDGMLASKLIMELRDVTIVDVREVMAQ</sequence>
<evidence type="ECO:0000313" key="2">
    <source>
        <dbReference type="Proteomes" id="UP001500879"/>
    </source>
</evidence>
<evidence type="ECO:0000313" key="1">
    <source>
        <dbReference type="EMBL" id="GAA0436661.1"/>
    </source>
</evidence>
<name>A0ABN0Z7Q4_9ACTN</name>